<sequence length="91" mass="9470">MSQQPAQYGYGAAPVQRPTETMAILAIIFAFVFSPLGIVFGVIGRKNIARNGNSGRGLATAGMWLGTAFTAFAIIGYIGIFALAASMQTAP</sequence>
<evidence type="ECO:0000256" key="1">
    <source>
        <dbReference type="SAM" id="Phobius"/>
    </source>
</evidence>
<comment type="caution">
    <text evidence="3">The sequence shown here is derived from an EMBL/GenBank/DDBJ whole genome shotgun (WGS) entry which is preliminary data.</text>
</comment>
<dbReference type="Proteomes" id="UP000321234">
    <property type="component" value="Unassembled WGS sequence"/>
</dbReference>
<feature type="transmembrane region" description="Helical" evidence="1">
    <location>
        <begin position="22"/>
        <end position="43"/>
    </location>
</feature>
<dbReference type="EMBL" id="VKAC01000004">
    <property type="protein sequence ID" value="TXR56819.1"/>
    <property type="molecule type" value="Genomic_DNA"/>
</dbReference>
<name>A0A5C8ZI43_9ACTN</name>
<feature type="domain" description="DUF4190" evidence="2">
    <location>
        <begin position="23"/>
        <end position="75"/>
    </location>
</feature>
<evidence type="ECO:0000313" key="4">
    <source>
        <dbReference type="Proteomes" id="UP000321234"/>
    </source>
</evidence>
<reference evidence="3 4" key="1">
    <citation type="submission" date="2019-07" db="EMBL/GenBank/DDBJ databases">
        <title>Quadrisphaera sp. strain DD2A genome sequencing and assembly.</title>
        <authorList>
            <person name="Kim I."/>
        </authorList>
    </citation>
    <scope>NUCLEOTIDE SEQUENCE [LARGE SCALE GENOMIC DNA]</scope>
    <source>
        <strain evidence="3 4">DD2A</strain>
    </source>
</reference>
<dbReference type="OrthoDB" id="4374883at2"/>
<organism evidence="3 4">
    <name type="scientific">Quadrisphaera setariae</name>
    <dbReference type="NCBI Taxonomy" id="2593304"/>
    <lineage>
        <taxon>Bacteria</taxon>
        <taxon>Bacillati</taxon>
        <taxon>Actinomycetota</taxon>
        <taxon>Actinomycetes</taxon>
        <taxon>Kineosporiales</taxon>
        <taxon>Kineosporiaceae</taxon>
        <taxon>Quadrisphaera</taxon>
    </lineage>
</organism>
<keyword evidence="1" id="KW-1133">Transmembrane helix</keyword>
<protein>
    <submittedName>
        <fullName evidence="3">DUF4190 domain-containing protein</fullName>
    </submittedName>
</protein>
<dbReference type="Pfam" id="PF13828">
    <property type="entry name" value="DUF4190"/>
    <property type="match status" value="1"/>
</dbReference>
<proteinExistence type="predicted"/>
<feature type="transmembrane region" description="Helical" evidence="1">
    <location>
        <begin position="64"/>
        <end position="85"/>
    </location>
</feature>
<accession>A0A5C8ZI43</accession>
<evidence type="ECO:0000259" key="2">
    <source>
        <dbReference type="Pfam" id="PF13828"/>
    </source>
</evidence>
<dbReference type="RefSeq" id="WP_147925948.1">
    <property type="nucleotide sequence ID" value="NZ_VKAC01000004.1"/>
</dbReference>
<dbReference type="InterPro" id="IPR025241">
    <property type="entry name" value="DUF4190"/>
</dbReference>
<keyword evidence="1" id="KW-0472">Membrane</keyword>
<gene>
    <name evidence="3" type="ORF">FMM08_08840</name>
</gene>
<keyword evidence="4" id="KW-1185">Reference proteome</keyword>
<dbReference type="AlphaFoldDB" id="A0A5C8ZI43"/>
<keyword evidence="1" id="KW-0812">Transmembrane</keyword>
<evidence type="ECO:0000313" key="3">
    <source>
        <dbReference type="EMBL" id="TXR56819.1"/>
    </source>
</evidence>